<feature type="region of interest" description="Disordered" evidence="1">
    <location>
        <begin position="420"/>
        <end position="478"/>
    </location>
</feature>
<dbReference type="PANTHER" id="PTHR35894">
    <property type="entry name" value="GENERAL SECRETION PATHWAY PROTEIN A-RELATED"/>
    <property type="match status" value="1"/>
</dbReference>
<accession>I5B5K8</accession>
<dbReference type="Pfam" id="PF13401">
    <property type="entry name" value="AAA_22"/>
    <property type="match status" value="1"/>
</dbReference>
<dbReference type="PANTHER" id="PTHR35894:SF1">
    <property type="entry name" value="PHOSPHORIBULOKINASE _ URIDINE KINASE FAMILY"/>
    <property type="match status" value="1"/>
</dbReference>
<dbReference type="eggNOG" id="COG3267">
    <property type="taxonomic scope" value="Bacteria"/>
</dbReference>
<sequence length="478" mass="52814">MYCTHFNLKKKPFQLSSDNSFLWLGNTHARALDLLKRGIEGPEGLLILTGDIGTGKTTLIHELRHCLPQETAVAHITDPSIELHYLFLSIARALGFDELYREGEEFGPVLSAFLNRLHQAGKKCLIIIDEAHLIPERFLALLPSWAKFAPDNTLTIILAGQLELHQVMEKKLGPSWEKQVDVHAMLSPLEEKQTRDYIHRRLELAGATHRIFTPEAVREVHGYTKGIPRRINIACDQAMIAAYSKDMQTIDAQTFQDAVGILKLPQVPVPVSPPAPVPTTLLASLKSRWPARPLPSLAAAVLLVVIAYTFYSRILSIPDQIQHPQIKTPATQKSSVFVPTMTVPPPSATETQGDLSEAASGLEPFQAERLIPPLEPRQVAPGPSEQTTAKSDGTVDMDKFIREVFIIDKADSMVRALDPSPRLSAHKAPAPETPAPIPAEPPASRYRNTEPERDPTPTTSAQPDPDAVIDWLIRKKSS</sequence>
<dbReference type="InterPro" id="IPR003593">
    <property type="entry name" value="AAA+_ATPase"/>
</dbReference>
<evidence type="ECO:0000313" key="3">
    <source>
        <dbReference type="EMBL" id="EIM64771.1"/>
    </source>
</evidence>
<dbReference type="HOGENOM" id="CLU_570772_0_0_7"/>
<dbReference type="SUPFAM" id="SSF52540">
    <property type="entry name" value="P-loop containing nucleoside triphosphate hydrolases"/>
    <property type="match status" value="1"/>
</dbReference>
<evidence type="ECO:0000313" key="4">
    <source>
        <dbReference type="Proteomes" id="UP000005778"/>
    </source>
</evidence>
<dbReference type="EMBL" id="CM001488">
    <property type="protein sequence ID" value="EIM64771.1"/>
    <property type="molecule type" value="Genomic_DNA"/>
</dbReference>
<proteinExistence type="predicted"/>
<dbReference type="InterPro" id="IPR027417">
    <property type="entry name" value="P-loop_NTPase"/>
</dbReference>
<organism evidence="3 4">
    <name type="scientific">Desulfobacter postgatei 2ac9</name>
    <dbReference type="NCBI Taxonomy" id="879212"/>
    <lineage>
        <taxon>Bacteria</taxon>
        <taxon>Pseudomonadati</taxon>
        <taxon>Thermodesulfobacteriota</taxon>
        <taxon>Desulfobacteria</taxon>
        <taxon>Desulfobacterales</taxon>
        <taxon>Desulfobacteraceae</taxon>
        <taxon>Desulfobacter</taxon>
    </lineage>
</organism>
<dbReference type="Gene3D" id="3.40.50.300">
    <property type="entry name" value="P-loop containing nucleotide triphosphate hydrolases"/>
    <property type="match status" value="1"/>
</dbReference>
<dbReference type="GO" id="GO:0016887">
    <property type="term" value="F:ATP hydrolysis activity"/>
    <property type="evidence" value="ECO:0007669"/>
    <property type="project" value="InterPro"/>
</dbReference>
<dbReference type="InterPro" id="IPR052026">
    <property type="entry name" value="ExeA_AAA_ATPase_DNA-bind"/>
</dbReference>
<protein>
    <submittedName>
        <fullName evidence="3">Type II secretory pathway, component ExeA (Predicted ATPase)</fullName>
    </submittedName>
</protein>
<dbReference type="Proteomes" id="UP000005778">
    <property type="component" value="Chromosome"/>
</dbReference>
<dbReference type="AlphaFoldDB" id="I5B5K8"/>
<gene>
    <name evidence="3" type="ORF">DespoDRAFT_02954</name>
</gene>
<feature type="domain" description="AAA+ ATPase" evidence="2">
    <location>
        <begin position="42"/>
        <end position="208"/>
    </location>
</feature>
<dbReference type="CDD" id="cd00009">
    <property type="entry name" value="AAA"/>
    <property type="match status" value="1"/>
</dbReference>
<dbReference type="InterPro" id="IPR049945">
    <property type="entry name" value="AAA_22"/>
</dbReference>
<evidence type="ECO:0000259" key="2">
    <source>
        <dbReference type="SMART" id="SM00382"/>
    </source>
</evidence>
<dbReference type="RefSeq" id="WP_004074410.1">
    <property type="nucleotide sequence ID" value="NZ_CM001488.1"/>
</dbReference>
<reference evidence="3 4" key="1">
    <citation type="submission" date="2011-09" db="EMBL/GenBank/DDBJ databases">
        <authorList>
            <consortium name="US DOE Joint Genome Institute (JGI-PGF)"/>
            <person name="Lucas S."/>
            <person name="Han J."/>
            <person name="Lapidus A."/>
            <person name="Cheng J.-F."/>
            <person name="Goodwin L."/>
            <person name="Pitluck S."/>
            <person name="Peters L."/>
            <person name="Land M.L."/>
            <person name="Hauser L."/>
            <person name="Orellana R."/>
            <person name="Lovley D."/>
            <person name="Woyke T.J."/>
        </authorList>
    </citation>
    <scope>NUCLEOTIDE SEQUENCE [LARGE SCALE GENOMIC DNA]</scope>
    <source>
        <strain evidence="3 4">2ac9</strain>
    </source>
</reference>
<evidence type="ECO:0000256" key="1">
    <source>
        <dbReference type="SAM" id="MobiDB-lite"/>
    </source>
</evidence>
<feature type="region of interest" description="Disordered" evidence="1">
    <location>
        <begin position="373"/>
        <end position="395"/>
    </location>
</feature>
<reference evidence="3 4" key="2">
    <citation type="submission" date="2012-02" db="EMBL/GenBank/DDBJ databases">
        <title>Improved High-Quality Draft sequence of Desulfobacter postgatei 2ac9.</title>
        <authorList>
            <consortium name="US DOE Joint Genome Institute"/>
            <person name="Lucas S."/>
            <person name="Han J."/>
            <person name="Lapidus A."/>
            <person name="Cheng J.-F."/>
            <person name="Goodwin L."/>
            <person name="Pitluck S."/>
            <person name="Peters L."/>
            <person name="Ovchinnikova G."/>
            <person name="Held B."/>
            <person name="Detter J.C."/>
            <person name="Han C."/>
            <person name="Tapia R."/>
            <person name="Land M."/>
            <person name="Hauser L."/>
            <person name="Kyrpides N."/>
            <person name="Ivanova N."/>
            <person name="Pagani I."/>
            <person name="Orellana R."/>
            <person name="Lovley D."/>
            <person name="Woyke T."/>
        </authorList>
    </citation>
    <scope>NUCLEOTIDE SEQUENCE [LARGE SCALE GENOMIC DNA]</scope>
    <source>
        <strain evidence="3 4">2ac9</strain>
    </source>
</reference>
<name>I5B5K8_9BACT</name>
<keyword evidence="4" id="KW-1185">Reference proteome</keyword>
<dbReference type="STRING" id="879212.DespoDRAFT_02954"/>
<dbReference type="OrthoDB" id="9779230at2"/>
<feature type="compositionally biased region" description="Pro residues" evidence="1">
    <location>
        <begin position="431"/>
        <end position="441"/>
    </location>
</feature>
<dbReference type="SMART" id="SM00382">
    <property type="entry name" value="AAA"/>
    <property type="match status" value="1"/>
</dbReference>